<dbReference type="Gene3D" id="3.60.21.10">
    <property type="match status" value="1"/>
</dbReference>
<dbReference type="EMBL" id="WJNG01000025">
    <property type="protein sequence ID" value="MRH45098.1"/>
    <property type="molecule type" value="Genomic_DNA"/>
</dbReference>
<accession>A0A6A8DHB6</accession>
<dbReference type="InterPro" id="IPR029052">
    <property type="entry name" value="Metallo-depent_PP-like"/>
</dbReference>
<evidence type="ECO:0000256" key="1">
    <source>
        <dbReference type="ARBA" id="ARBA00008950"/>
    </source>
</evidence>
<dbReference type="RefSeq" id="WP_153738692.1">
    <property type="nucleotide sequence ID" value="NZ_WJNG01000025.1"/>
</dbReference>
<keyword evidence="5" id="KW-1185">Reference proteome</keyword>
<dbReference type="InterPro" id="IPR024654">
    <property type="entry name" value="Calcineurin-like_PHP_lpxH"/>
</dbReference>
<reference evidence="4" key="1">
    <citation type="submission" date="2019-11" db="EMBL/GenBank/DDBJ databases">
        <authorList>
            <person name="Li J."/>
        </authorList>
    </citation>
    <scope>NUCLEOTIDE SEQUENCE</scope>
    <source>
        <strain evidence="4">B6B</strain>
    </source>
</reference>
<dbReference type="PANTHER" id="PTHR11124">
    <property type="entry name" value="VACUOLAR SORTING PROTEIN VPS29"/>
    <property type="match status" value="1"/>
</dbReference>
<dbReference type="Pfam" id="PF12850">
    <property type="entry name" value="Metallophos_2"/>
    <property type="match status" value="1"/>
</dbReference>
<comment type="cofactor">
    <cofactor evidence="2">
        <name>a divalent metal cation</name>
        <dbReference type="ChEBI" id="CHEBI:60240"/>
    </cofactor>
</comment>
<sequence>MRIAIIADTHMPKRAKSLPKKLIEELVNVDLILHAGDWQTKDVWQELTRYAPVEGVIGNVDNQDLHNLFGKRQVFDFGKLSIGLIHGDGKSKTTEKRALDAFAFEDVDIIIFGHSHIPVLKEQDDIILFNPGSPTDKRRQPMYSYGIIEIQETILLKHVFFEDKS</sequence>
<dbReference type="InterPro" id="IPR000979">
    <property type="entry name" value="Phosphodiesterase_MJ0936/Vps29"/>
</dbReference>
<evidence type="ECO:0000256" key="2">
    <source>
        <dbReference type="RuleBase" id="RU362039"/>
    </source>
</evidence>
<dbReference type="GO" id="GO:0046872">
    <property type="term" value="F:metal ion binding"/>
    <property type="evidence" value="ECO:0007669"/>
    <property type="project" value="UniProtKB-KW"/>
</dbReference>
<evidence type="ECO:0000313" key="5">
    <source>
        <dbReference type="Proteomes" id="UP000799092"/>
    </source>
</evidence>
<protein>
    <recommendedName>
        <fullName evidence="2">Phosphoesterase</fullName>
        <ecNumber evidence="2">3.1.4.-</ecNumber>
    </recommendedName>
</protein>
<keyword evidence="2" id="KW-0479">Metal-binding</keyword>
<name>A0A6A8DHB6_9BACI</name>
<evidence type="ECO:0000259" key="3">
    <source>
        <dbReference type="Pfam" id="PF12850"/>
    </source>
</evidence>
<dbReference type="GO" id="GO:0016787">
    <property type="term" value="F:hydrolase activity"/>
    <property type="evidence" value="ECO:0007669"/>
    <property type="project" value="UniProtKB-UniRule"/>
</dbReference>
<dbReference type="EC" id="3.1.4.-" evidence="2"/>
<feature type="domain" description="Calcineurin-like phosphoesterase" evidence="3">
    <location>
        <begin position="1"/>
        <end position="152"/>
    </location>
</feature>
<evidence type="ECO:0000313" key="4">
    <source>
        <dbReference type="EMBL" id="MRH45098.1"/>
    </source>
</evidence>
<proteinExistence type="inferred from homology"/>
<comment type="similarity">
    <text evidence="1 2">Belongs to the metallophosphoesterase superfamily. YfcE family.</text>
</comment>
<comment type="caution">
    <text evidence="4">The sequence shown here is derived from an EMBL/GenBank/DDBJ whole genome shotgun (WGS) entry which is preliminary data.</text>
</comment>
<dbReference type="SUPFAM" id="SSF56300">
    <property type="entry name" value="Metallo-dependent phosphatases"/>
    <property type="match status" value="1"/>
</dbReference>
<organism evidence="4 5">
    <name type="scientific">Aquibacillus halophilus</name>
    <dbReference type="NCBI Taxonomy" id="930132"/>
    <lineage>
        <taxon>Bacteria</taxon>
        <taxon>Bacillati</taxon>
        <taxon>Bacillota</taxon>
        <taxon>Bacilli</taxon>
        <taxon>Bacillales</taxon>
        <taxon>Bacillaceae</taxon>
        <taxon>Aquibacillus</taxon>
    </lineage>
</organism>
<dbReference type="Proteomes" id="UP000799092">
    <property type="component" value="Unassembled WGS sequence"/>
</dbReference>
<dbReference type="NCBIfam" id="TIGR00040">
    <property type="entry name" value="yfcE"/>
    <property type="match status" value="1"/>
</dbReference>
<gene>
    <name evidence="4" type="ORF">GH741_20870</name>
</gene>
<dbReference type="AlphaFoldDB" id="A0A6A8DHB6"/>
<dbReference type="OrthoDB" id="9800565at2"/>